<evidence type="ECO:0000313" key="2">
    <source>
        <dbReference type="EMBL" id="KAH7267881.1"/>
    </source>
</evidence>
<sequence length="172" mass="19753">MSCLNHQPDESRHFKQGRRHHHHHNDKDDSYRRHHHHRHIHNSRLDDNGMNYYERPEGWRHLSDRLGVETLITKMIEMSGDRGVQSPKRRSNSQHALQKGVRIGAEVAYRIRNDRGPWAGEKAIKVISAAVASATIDLLLDTDSKNHPLTHAAVVTVEGVIIDRIINGIMKL</sequence>
<dbReference type="EMBL" id="JAGMUX010000002">
    <property type="protein sequence ID" value="KAH7267881.1"/>
    <property type="molecule type" value="Genomic_DNA"/>
</dbReference>
<dbReference type="Proteomes" id="UP000720189">
    <property type="component" value="Unassembled WGS sequence"/>
</dbReference>
<proteinExistence type="predicted"/>
<reference evidence="2" key="1">
    <citation type="journal article" date="2021" name="Nat. Commun.">
        <title>Genetic determinants of endophytism in the Arabidopsis root mycobiome.</title>
        <authorList>
            <person name="Mesny F."/>
            <person name="Miyauchi S."/>
            <person name="Thiergart T."/>
            <person name="Pickel B."/>
            <person name="Atanasova L."/>
            <person name="Karlsson M."/>
            <person name="Huettel B."/>
            <person name="Barry K.W."/>
            <person name="Haridas S."/>
            <person name="Chen C."/>
            <person name="Bauer D."/>
            <person name="Andreopoulos W."/>
            <person name="Pangilinan J."/>
            <person name="LaButti K."/>
            <person name="Riley R."/>
            <person name="Lipzen A."/>
            <person name="Clum A."/>
            <person name="Drula E."/>
            <person name="Henrissat B."/>
            <person name="Kohler A."/>
            <person name="Grigoriev I.V."/>
            <person name="Martin F.M."/>
            <person name="Hacquard S."/>
        </authorList>
    </citation>
    <scope>NUCLEOTIDE SEQUENCE</scope>
    <source>
        <strain evidence="2">MPI-CAGE-AT-0023</strain>
    </source>
</reference>
<name>A0A9P9KSV1_FUSRE</name>
<protein>
    <submittedName>
        <fullName evidence="2">Uncharacterized protein</fullName>
    </submittedName>
</protein>
<feature type="compositionally biased region" description="Basic residues" evidence="1">
    <location>
        <begin position="32"/>
        <end position="42"/>
    </location>
</feature>
<dbReference type="AlphaFoldDB" id="A0A9P9KSV1"/>
<dbReference type="OrthoDB" id="3539922at2759"/>
<dbReference type="RefSeq" id="XP_046055700.1">
    <property type="nucleotide sequence ID" value="XM_046197005.1"/>
</dbReference>
<evidence type="ECO:0000256" key="1">
    <source>
        <dbReference type="SAM" id="MobiDB-lite"/>
    </source>
</evidence>
<keyword evidence="3" id="KW-1185">Reference proteome</keyword>
<dbReference type="GeneID" id="70226959"/>
<gene>
    <name evidence="2" type="ORF">BKA55DRAFT_635146</name>
</gene>
<feature type="region of interest" description="Disordered" evidence="1">
    <location>
        <begin position="1"/>
        <end position="50"/>
    </location>
</feature>
<accession>A0A9P9KSV1</accession>
<evidence type="ECO:0000313" key="3">
    <source>
        <dbReference type="Proteomes" id="UP000720189"/>
    </source>
</evidence>
<organism evidence="2 3">
    <name type="scientific">Fusarium redolens</name>
    <dbReference type="NCBI Taxonomy" id="48865"/>
    <lineage>
        <taxon>Eukaryota</taxon>
        <taxon>Fungi</taxon>
        <taxon>Dikarya</taxon>
        <taxon>Ascomycota</taxon>
        <taxon>Pezizomycotina</taxon>
        <taxon>Sordariomycetes</taxon>
        <taxon>Hypocreomycetidae</taxon>
        <taxon>Hypocreales</taxon>
        <taxon>Nectriaceae</taxon>
        <taxon>Fusarium</taxon>
        <taxon>Fusarium redolens species complex</taxon>
    </lineage>
</organism>
<comment type="caution">
    <text evidence="2">The sequence shown here is derived from an EMBL/GenBank/DDBJ whole genome shotgun (WGS) entry which is preliminary data.</text>
</comment>
<feature type="compositionally biased region" description="Basic residues" evidence="1">
    <location>
        <begin position="14"/>
        <end position="24"/>
    </location>
</feature>